<proteinExistence type="predicted"/>
<evidence type="ECO:0000313" key="1">
    <source>
        <dbReference type="EMBL" id="MCI55881.1"/>
    </source>
</evidence>
<protein>
    <submittedName>
        <fullName evidence="1">Uncharacterized protein</fullName>
    </submittedName>
</protein>
<sequence length="89" mass="9909">FYWVSPIGRGHSDLCTLAPTDDHGWLLDGAVPCSRKFRHHWSRSHFTLPVLDYVSTGRLAEDAAASGRALRRYVDSLEAVSVSDPRDPS</sequence>
<dbReference type="Proteomes" id="UP000265520">
    <property type="component" value="Unassembled WGS sequence"/>
</dbReference>
<feature type="non-terminal residue" evidence="1">
    <location>
        <position position="89"/>
    </location>
</feature>
<name>A0A392T439_9FABA</name>
<reference evidence="1 2" key="1">
    <citation type="journal article" date="2018" name="Front. Plant Sci.">
        <title>Red Clover (Trifolium pratense) and Zigzag Clover (T. medium) - A Picture of Genomic Similarities and Differences.</title>
        <authorList>
            <person name="Dluhosova J."/>
            <person name="Istvanek J."/>
            <person name="Nedelnik J."/>
            <person name="Repkova J."/>
        </authorList>
    </citation>
    <scope>NUCLEOTIDE SEQUENCE [LARGE SCALE GENOMIC DNA]</scope>
    <source>
        <strain evidence="2">cv. 10/8</strain>
        <tissue evidence="1">Leaf</tissue>
    </source>
</reference>
<organism evidence="1 2">
    <name type="scientific">Trifolium medium</name>
    <dbReference type="NCBI Taxonomy" id="97028"/>
    <lineage>
        <taxon>Eukaryota</taxon>
        <taxon>Viridiplantae</taxon>
        <taxon>Streptophyta</taxon>
        <taxon>Embryophyta</taxon>
        <taxon>Tracheophyta</taxon>
        <taxon>Spermatophyta</taxon>
        <taxon>Magnoliopsida</taxon>
        <taxon>eudicotyledons</taxon>
        <taxon>Gunneridae</taxon>
        <taxon>Pentapetalae</taxon>
        <taxon>rosids</taxon>
        <taxon>fabids</taxon>
        <taxon>Fabales</taxon>
        <taxon>Fabaceae</taxon>
        <taxon>Papilionoideae</taxon>
        <taxon>50 kb inversion clade</taxon>
        <taxon>NPAAA clade</taxon>
        <taxon>Hologalegina</taxon>
        <taxon>IRL clade</taxon>
        <taxon>Trifolieae</taxon>
        <taxon>Trifolium</taxon>
    </lineage>
</organism>
<dbReference type="EMBL" id="LXQA010503216">
    <property type="protein sequence ID" value="MCI55881.1"/>
    <property type="molecule type" value="Genomic_DNA"/>
</dbReference>
<dbReference type="AlphaFoldDB" id="A0A392T439"/>
<feature type="non-terminal residue" evidence="1">
    <location>
        <position position="1"/>
    </location>
</feature>
<evidence type="ECO:0000313" key="2">
    <source>
        <dbReference type="Proteomes" id="UP000265520"/>
    </source>
</evidence>
<keyword evidence="2" id="KW-1185">Reference proteome</keyword>
<accession>A0A392T439</accession>
<comment type="caution">
    <text evidence="1">The sequence shown here is derived from an EMBL/GenBank/DDBJ whole genome shotgun (WGS) entry which is preliminary data.</text>
</comment>